<dbReference type="eggNOG" id="KOG3228">
    <property type="taxonomic scope" value="Eukaryota"/>
</dbReference>
<gene>
    <name evidence="7" type="ORF">YALI1_F32675g</name>
</gene>
<dbReference type="AlphaFoldDB" id="A0A1D8NPY3"/>
<evidence type="ECO:0000256" key="6">
    <source>
        <dbReference type="SAM" id="MobiDB-lite"/>
    </source>
</evidence>
<evidence type="ECO:0000256" key="2">
    <source>
        <dbReference type="ARBA" id="ARBA00006644"/>
    </source>
</evidence>
<dbReference type="GO" id="GO:0003723">
    <property type="term" value="F:RNA binding"/>
    <property type="evidence" value="ECO:0007669"/>
    <property type="project" value="EnsemblFungi"/>
</dbReference>
<proteinExistence type="inferred from homology"/>
<dbReference type="VEuPathDB" id="FungiDB:YALI1_F32675g"/>
<dbReference type="InterPro" id="IPR006973">
    <property type="entry name" value="Cwf_Cwc_15"/>
</dbReference>
<feature type="compositionally biased region" description="Polar residues" evidence="6">
    <location>
        <begin position="15"/>
        <end position="32"/>
    </location>
</feature>
<sequence length="215" mass="24732">MTTAHRPTFDPARGKSNTQAAGSISHTRSLPSHTKLKYRYARISTNTDAMRKTLLENEGGLKQAATKLVAEQQQAETQVQDSEKELSDEVKAKIIEENRDDDDSGSDDEESDSDDSDSDSDDEDELLRIELERIKQERAQAKAREEERLALEEAKAREEQVAFGNPLMNPVAIKRKWNEDVVFRNQTKQARKEDSYVNDLIRSDFHRKFMNRYVR</sequence>
<dbReference type="VEuPathDB" id="FungiDB:YALI0_F25421g"/>
<dbReference type="Proteomes" id="UP000182444">
    <property type="component" value="Chromosome 1F"/>
</dbReference>
<dbReference type="GO" id="GO:0000974">
    <property type="term" value="C:Prp19 complex"/>
    <property type="evidence" value="ECO:0007669"/>
    <property type="project" value="EnsemblFungi"/>
</dbReference>
<dbReference type="GO" id="GO:0071013">
    <property type="term" value="C:catalytic step 2 spliceosome"/>
    <property type="evidence" value="ECO:0007669"/>
    <property type="project" value="TreeGrafter"/>
</dbReference>
<dbReference type="Pfam" id="PF04889">
    <property type="entry name" value="Cwf_Cwc_15"/>
    <property type="match status" value="1"/>
</dbReference>
<reference evidence="7 8" key="1">
    <citation type="journal article" date="2016" name="PLoS ONE">
        <title>Sequence Assembly of Yarrowia lipolytica Strain W29/CLIB89 Shows Transposable Element Diversity.</title>
        <authorList>
            <person name="Magnan C."/>
            <person name="Yu J."/>
            <person name="Chang I."/>
            <person name="Jahn E."/>
            <person name="Kanomata Y."/>
            <person name="Wu J."/>
            <person name="Zeller M."/>
            <person name="Oakes M."/>
            <person name="Baldi P."/>
            <person name="Sandmeyer S."/>
        </authorList>
    </citation>
    <scope>NUCLEOTIDE SEQUENCE [LARGE SCALE GENOMIC DNA]</scope>
    <source>
        <strain evidence="8">CLIB89(W29)</strain>
    </source>
</reference>
<dbReference type="GeneID" id="2908528"/>
<dbReference type="OMA" id="YRYARIS"/>
<dbReference type="PANTHER" id="PTHR12718">
    <property type="entry name" value="CELL CYCLE CONTROL PROTEIN CWF15"/>
    <property type="match status" value="1"/>
</dbReference>
<feature type="region of interest" description="Disordered" evidence="6">
    <location>
        <begin position="1"/>
        <end position="34"/>
    </location>
</feature>
<keyword evidence="5" id="KW-0508">mRNA splicing</keyword>
<evidence type="ECO:0000313" key="7">
    <source>
        <dbReference type="EMBL" id="AOW07686.1"/>
    </source>
</evidence>
<dbReference type="GO" id="GO:0071014">
    <property type="term" value="C:post-mRNA release spliceosomal complex"/>
    <property type="evidence" value="ECO:0007669"/>
    <property type="project" value="EnsemblFungi"/>
</dbReference>
<comment type="similarity">
    <text evidence="2">Belongs to the CWC15 family.</text>
</comment>
<keyword evidence="4" id="KW-0507">mRNA processing</keyword>
<organism evidence="7 8">
    <name type="scientific">Yarrowia lipolytica</name>
    <name type="common">Candida lipolytica</name>
    <dbReference type="NCBI Taxonomy" id="4952"/>
    <lineage>
        <taxon>Eukaryota</taxon>
        <taxon>Fungi</taxon>
        <taxon>Dikarya</taxon>
        <taxon>Ascomycota</taxon>
        <taxon>Saccharomycotina</taxon>
        <taxon>Dipodascomycetes</taxon>
        <taxon>Dipodascales</taxon>
        <taxon>Dipodascales incertae sedis</taxon>
        <taxon>Yarrowia</taxon>
    </lineage>
</organism>
<accession>A0A1D8NPY3</accession>
<protein>
    <recommendedName>
        <fullName evidence="3">Pre-mRNA-splicing factor CWC15</fullName>
    </recommendedName>
</protein>
<feature type="compositionally biased region" description="Acidic residues" evidence="6">
    <location>
        <begin position="98"/>
        <end position="125"/>
    </location>
</feature>
<evidence type="ECO:0000313" key="8">
    <source>
        <dbReference type="Proteomes" id="UP000182444"/>
    </source>
</evidence>
<evidence type="ECO:0000256" key="4">
    <source>
        <dbReference type="ARBA" id="ARBA00022664"/>
    </source>
</evidence>
<dbReference type="RefSeq" id="XP_505866.3">
    <property type="nucleotide sequence ID" value="XM_505866.3"/>
</dbReference>
<evidence type="ECO:0000256" key="3">
    <source>
        <dbReference type="ARBA" id="ARBA00020693"/>
    </source>
</evidence>
<dbReference type="GO" id="GO:0045292">
    <property type="term" value="P:mRNA cis splicing, via spliceosome"/>
    <property type="evidence" value="ECO:0007669"/>
    <property type="project" value="TreeGrafter"/>
</dbReference>
<feature type="compositionally biased region" description="Basic and acidic residues" evidence="6">
    <location>
        <begin position="81"/>
        <end position="97"/>
    </location>
</feature>
<evidence type="ECO:0000256" key="1">
    <source>
        <dbReference type="ARBA" id="ARBA00003777"/>
    </source>
</evidence>
<dbReference type="PANTHER" id="PTHR12718:SF2">
    <property type="entry name" value="SPLICEOSOME-ASSOCIATED PROTEIN CWC15 HOMOLOG"/>
    <property type="match status" value="1"/>
</dbReference>
<dbReference type="EMBL" id="CP017558">
    <property type="protein sequence ID" value="AOW07686.1"/>
    <property type="molecule type" value="Genomic_DNA"/>
</dbReference>
<comment type="function">
    <text evidence="1">Involved in pre-mRNA splicing.</text>
</comment>
<name>A0A1D8NPY3_YARLL</name>
<dbReference type="KEGG" id="yli:2908528"/>
<evidence type="ECO:0000256" key="5">
    <source>
        <dbReference type="ARBA" id="ARBA00023187"/>
    </source>
</evidence>
<feature type="region of interest" description="Disordered" evidence="6">
    <location>
        <begin position="72"/>
        <end position="125"/>
    </location>
</feature>